<dbReference type="AlphaFoldDB" id="G2KUN6"/>
<dbReference type="HOGENOM" id="CLU_065769_1_0_9"/>
<dbReference type="EMBL" id="CP002461">
    <property type="protein sequence ID" value="AEN99634.1"/>
    <property type="molecule type" value="Genomic_DNA"/>
</dbReference>
<dbReference type="KEGG" id="lsn:LSA_12640"/>
<dbReference type="InterPro" id="IPR025536">
    <property type="entry name" value="DUF4422"/>
</dbReference>
<gene>
    <name evidence="2" type="ordered locus">LSA_12640</name>
</gene>
<evidence type="ECO:0000313" key="2">
    <source>
        <dbReference type="EMBL" id="AEN99634.1"/>
    </source>
</evidence>
<accession>G2KUN6</accession>
<evidence type="ECO:0000259" key="1">
    <source>
        <dbReference type="Pfam" id="PF14393"/>
    </source>
</evidence>
<dbReference type="STRING" id="714313.LSA_12640"/>
<protein>
    <recommendedName>
        <fullName evidence="1">DUF4422 domain-containing protein</fullName>
    </recommendedName>
</protein>
<keyword evidence="3" id="KW-1185">Reference proteome</keyword>
<reference evidence="2 3" key="1">
    <citation type="journal article" date="2011" name="Microb. Cell Fact.">
        <title>Genomic analysis reveals Lactobacillus sanfranciscensis as stable element in traditional sourdoughs.</title>
        <authorList>
            <person name="Vogel R.F."/>
            <person name="Pavlovic M."/>
            <person name="Ehrmann M.A."/>
            <person name="Wiezer A."/>
            <person name="Liesegang H."/>
            <person name="Offschanka S."/>
            <person name="Voget S."/>
            <person name="Angelov A."/>
            <person name="Bocker G."/>
            <person name="Liebl W."/>
        </authorList>
    </citation>
    <scope>NUCLEOTIDE SEQUENCE [LARGE SCALE GENOMIC DNA]</scope>
    <source>
        <strain evidence="2 3">TMW 1.1304</strain>
    </source>
</reference>
<dbReference type="eggNOG" id="COG1442">
    <property type="taxonomic scope" value="Bacteria"/>
</dbReference>
<dbReference type="Proteomes" id="UP000001285">
    <property type="component" value="Chromosome"/>
</dbReference>
<dbReference type="Pfam" id="PF14393">
    <property type="entry name" value="DUF4422"/>
    <property type="match status" value="1"/>
</dbReference>
<sequence>MAKVNNESTVKGEKMKIKILVATHKGNPMPSDSDLYLPILVGANKNYNGEIGFELDNHGDNISDKNPNYNELTAIYWAWKNLNNVDAVGLVHYRRLFSLGFKRDLNIVLTKKQVEKLLEKAPVILPKKRNYYIETIRTHYIHSHYREPLDVLRQVLKNDYPKYLSSFDDLMNKRSAHMFNMFIMKTPYFNEYCEFVFSVLSKVEKQIDISNYSVQEARVFGYLSELLMDTWINTNQIKYVECNWVQIGKRKLFKKALVFLKRKFLSNVGEDETHF</sequence>
<name>G2KUN6_FRUST</name>
<feature type="domain" description="DUF4422" evidence="1">
    <location>
        <begin position="18"/>
        <end position="235"/>
    </location>
</feature>
<organism evidence="2 3">
    <name type="scientific">Fructilactobacillus sanfranciscensis (strain TMW 1.1304)</name>
    <name type="common">Lactobacillus sanfranciscensis</name>
    <dbReference type="NCBI Taxonomy" id="714313"/>
    <lineage>
        <taxon>Bacteria</taxon>
        <taxon>Bacillati</taxon>
        <taxon>Bacillota</taxon>
        <taxon>Bacilli</taxon>
        <taxon>Lactobacillales</taxon>
        <taxon>Lactobacillaceae</taxon>
        <taxon>Fructilactobacillus</taxon>
    </lineage>
</organism>
<proteinExistence type="predicted"/>
<evidence type="ECO:0000313" key="3">
    <source>
        <dbReference type="Proteomes" id="UP000001285"/>
    </source>
</evidence>